<keyword evidence="10" id="KW-1185">Reference proteome</keyword>
<feature type="domain" description="Response regulatory" evidence="8">
    <location>
        <begin position="4"/>
        <end position="118"/>
    </location>
</feature>
<evidence type="ECO:0000256" key="6">
    <source>
        <dbReference type="PROSITE-ProRule" id="PRU00169"/>
    </source>
</evidence>
<reference evidence="9 10" key="1">
    <citation type="submission" date="2021-06" db="EMBL/GenBank/DDBJ databases">
        <title>Gemonas diversity in paddy soil.</title>
        <authorList>
            <person name="Liu G."/>
        </authorList>
    </citation>
    <scope>NUCLEOTIDE SEQUENCE [LARGE SCALE GENOMIC DNA]</scope>
    <source>
        <strain evidence="9 10">RG10</strain>
    </source>
</reference>
<keyword evidence="1" id="KW-0547">Nucleotide-binding</keyword>
<dbReference type="SMART" id="SM00382">
    <property type="entry name" value="AAA"/>
    <property type="match status" value="1"/>
</dbReference>
<evidence type="ECO:0000256" key="1">
    <source>
        <dbReference type="ARBA" id="ARBA00022741"/>
    </source>
</evidence>
<dbReference type="EMBL" id="CP076723">
    <property type="protein sequence ID" value="QWV92735.1"/>
    <property type="molecule type" value="Genomic_DNA"/>
</dbReference>
<proteinExistence type="predicted"/>
<dbReference type="InterPro" id="IPR025944">
    <property type="entry name" value="Sigma_54_int_dom_CS"/>
</dbReference>
<dbReference type="InterPro" id="IPR001789">
    <property type="entry name" value="Sig_transdc_resp-reg_receiver"/>
</dbReference>
<accession>A0ABX8J372</accession>
<evidence type="ECO:0000313" key="10">
    <source>
        <dbReference type="Proteomes" id="UP000683557"/>
    </source>
</evidence>
<protein>
    <submittedName>
        <fullName evidence="9">Sigma-54 dependent transcriptional regulator</fullName>
    </submittedName>
</protein>
<evidence type="ECO:0000259" key="7">
    <source>
        <dbReference type="PROSITE" id="PS50045"/>
    </source>
</evidence>
<evidence type="ECO:0000256" key="4">
    <source>
        <dbReference type="ARBA" id="ARBA00023125"/>
    </source>
</evidence>
<gene>
    <name evidence="9" type="ORF">KP004_16355</name>
</gene>
<dbReference type="PANTHER" id="PTHR32071">
    <property type="entry name" value="TRANSCRIPTIONAL REGULATORY PROTEIN"/>
    <property type="match status" value="1"/>
</dbReference>
<feature type="domain" description="Sigma-54 factor interaction" evidence="7">
    <location>
        <begin position="143"/>
        <end position="368"/>
    </location>
</feature>
<organism evidence="9 10">
    <name type="scientific">Geomonas oryzisoli</name>
    <dbReference type="NCBI Taxonomy" id="2847992"/>
    <lineage>
        <taxon>Bacteria</taxon>
        <taxon>Pseudomonadati</taxon>
        <taxon>Thermodesulfobacteriota</taxon>
        <taxon>Desulfuromonadia</taxon>
        <taxon>Geobacterales</taxon>
        <taxon>Geobacteraceae</taxon>
        <taxon>Geomonas</taxon>
    </lineage>
</organism>
<dbReference type="SMART" id="SM00448">
    <property type="entry name" value="REC"/>
    <property type="match status" value="1"/>
</dbReference>
<name>A0ABX8J372_9BACT</name>
<evidence type="ECO:0000313" key="9">
    <source>
        <dbReference type="EMBL" id="QWV92735.1"/>
    </source>
</evidence>
<dbReference type="InterPro" id="IPR025662">
    <property type="entry name" value="Sigma_54_int_dom_ATP-bd_1"/>
</dbReference>
<dbReference type="PROSITE" id="PS50110">
    <property type="entry name" value="RESPONSE_REGULATORY"/>
    <property type="match status" value="1"/>
</dbReference>
<dbReference type="Pfam" id="PF02954">
    <property type="entry name" value="HTH_8"/>
    <property type="match status" value="1"/>
</dbReference>
<keyword evidence="3" id="KW-0805">Transcription regulation</keyword>
<dbReference type="PROSITE" id="PS00688">
    <property type="entry name" value="SIGMA54_INTERACT_3"/>
    <property type="match status" value="1"/>
</dbReference>
<dbReference type="InterPro" id="IPR025943">
    <property type="entry name" value="Sigma_54_int_dom_ATP-bd_2"/>
</dbReference>
<dbReference type="Pfam" id="PF00072">
    <property type="entry name" value="Response_reg"/>
    <property type="match status" value="1"/>
</dbReference>
<dbReference type="Pfam" id="PF00158">
    <property type="entry name" value="Sigma54_activat"/>
    <property type="match status" value="1"/>
</dbReference>
<evidence type="ECO:0000256" key="5">
    <source>
        <dbReference type="ARBA" id="ARBA00023163"/>
    </source>
</evidence>
<keyword evidence="4" id="KW-0238">DNA-binding</keyword>
<dbReference type="Pfam" id="PF25601">
    <property type="entry name" value="AAA_lid_14"/>
    <property type="match status" value="1"/>
</dbReference>
<dbReference type="PANTHER" id="PTHR32071:SF113">
    <property type="entry name" value="ALGINATE BIOSYNTHESIS TRANSCRIPTIONAL REGULATORY PROTEIN ALGB"/>
    <property type="match status" value="1"/>
</dbReference>
<dbReference type="PROSITE" id="PS50045">
    <property type="entry name" value="SIGMA54_INTERACT_4"/>
    <property type="match status" value="1"/>
</dbReference>
<feature type="modified residue" description="4-aspartylphosphate" evidence="6">
    <location>
        <position position="53"/>
    </location>
</feature>
<dbReference type="PROSITE" id="PS00675">
    <property type="entry name" value="SIGMA54_INTERACT_1"/>
    <property type="match status" value="1"/>
</dbReference>
<evidence type="ECO:0000259" key="8">
    <source>
        <dbReference type="PROSITE" id="PS50110"/>
    </source>
</evidence>
<dbReference type="PROSITE" id="PS00676">
    <property type="entry name" value="SIGMA54_INTERACT_2"/>
    <property type="match status" value="1"/>
</dbReference>
<evidence type="ECO:0000256" key="3">
    <source>
        <dbReference type="ARBA" id="ARBA00023015"/>
    </source>
</evidence>
<evidence type="ECO:0000256" key="2">
    <source>
        <dbReference type="ARBA" id="ARBA00022840"/>
    </source>
</evidence>
<dbReference type="CDD" id="cd00009">
    <property type="entry name" value="AAA"/>
    <property type="match status" value="1"/>
</dbReference>
<dbReference type="Proteomes" id="UP000683557">
    <property type="component" value="Chromosome"/>
</dbReference>
<dbReference type="InterPro" id="IPR003593">
    <property type="entry name" value="AAA+_ATPase"/>
</dbReference>
<keyword evidence="2" id="KW-0067">ATP-binding</keyword>
<keyword evidence="6" id="KW-0597">Phosphoprotein</keyword>
<dbReference type="InterPro" id="IPR058031">
    <property type="entry name" value="AAA_lid_NorR"/>
</dbReference>
<sequence>MPPKILIIDDDSSLRRVLEYNLQQEGYDVYTAADGSAGLQLFDEKSPQLVITDLKMPGITGFEVLSTVKERAPSTVVIVLTAFGAIDTAVEAMKLGAFHYLTKPFNREELKVTVLKGLQLQGLSEENRLLKEELSGRTEFKSIVGTSRAMEGVFSVVRKVADTEATVLITGESGTGKELVARAIHSGSSRRAAPFVAVNCAAIPRDLLESELFGHVKGAFTGAIRDKEGKFQLADGGTIFLDEVGDLPLELQPKLLRVLQERVVEPVGGTSLQKIDLRVVAATNADLERWIAEGKFREDLYYRLSVIPIQLPPLRERVEDVALLIRYFCGKFGAEGVTFSKEALQRLQEYAWPGNVRELENTVERLLIMREGDQIGVDELPAKISAAAPAPEGGVLRLPAGGYSLEQLEMEVVLEALNRCDWNQTAAARFLRIPRHTLIYRMEKYNISQPGRK</sequence>
<dbReference type="InterPro" id="IPR002197">
    <property type="entry name" value="HTH_Fis"/>
</dbReference>
<dbReference type="RefSeq" id="WP_216799499.1">
    <property type="nucleotide sequence ID" value="NZ_CP076723.1"/>
</dbReference>
<dbReference type="InterPro" id="IPR002078">
    <property type="entry name" value="Sigma_54_int"/>
</dbReference>
<keyword evidence="5" id="KW-0804">Transcription</keyword>